<dbReference type="InterPro" id="IPR005479">
    <property type="entry name" value="CPAse_ATP-bd"/>
</dbReference>
<dbReference type="Gene3D" id="3.30.1490.20">
    <property type="entry name" value="ATP-grasp fold, A domain"/>
    <property type="match status" value="1"/>
</dbReference>
<sequence length="599" mass="63239">MPSHASAHITKVLVANRGEIAVRVIRAAKDAGLTSVAVYAEPDADAPFVRLADEAFALGGQTSAESYLVFDKILDAAKKSGADAIHPGYGFLSENADFAQAVIDAGLIWIGPSPQSIRDLGDKVTARHIAERAQAPMAAGTKDPVKNADEIVAFAKEYGVPVAIKAAFGGGGRGMKVAQTIEEIPELFDSATREAVAAFGRGECFVEQYLDKARHVEAQVIADQHGNVIVAGTRDCSLQRRFQKLVEEAPAPFLTDDQRARIHASAKAICKEAGYYGAGTVEYLVQGDTVSFLEVNTRLQVEHPVTEETSGIDLVRQQFRIANGEKLDITEDPTPRGHSFEFRINGEDAGRGFLPAPGPVTKFEPPQGPGIRVDSGVESGSVIGGQFDSMLAKLIVTGATRDEALERSRRALAEFNVEGLATVIPFHRHIVSNPAFIGDGEKFDVYTKWIETDWENTIEPFTAGAPLDEDGDEALPRQKVVVEVGGRRVEVSLPGQFSIGGGGGGAANGVVRKKPKPRKRGGGAGGAASGDAVTAPMQGTVVKVAVTEGQEVAAGDLIVVLEAMKMENPVNAHKAGVVTGLSVEPGAAITQGTVLAELK</sequence>
<dbReference type="PROSITE" id="PS50975">
    <property type="entry name" value="ATP_GRASP"/>
    <property type="match status" value="1"/>
</dbReference>
<dbReference type="PROSITE" id="PS00188">
    <property type="entry name" value="BIOTIN"/>
    <property type="match status" value="1"/>
</dbReference>
<dbReference type="SUPFAM" id="SSF52440">
    <property type="entry name" value="PreATP-grasp domain"/>
    <property type="match status" value="1"/>
</dbReference>
<dbReference type="InterPro" id="IPR000089">
    <property type="entry name" value="Biotin_lipoyl"/>
</dbReference>
<keyword evidence="6" id="KW-0092">Biotin</keyword>
<evidence type="ECO:0000313" key="14">
    <source>
        <dbReference type="Proteomes" id="UP001609175"/>
    </source>
</evidence>
<dbReference type="InterPro" id="IPR011054">
    <property type="entry name" value="Rudment_hybrid_motif"/>
</dbReference>
<evidence type="ECO:0000256" key="7">
    <source>
        <dbReference type="ARBA" id="ARBA00048501"/>
    </source>
</evidence>
<dbReference type="PANTHER" id="PTHR18866">
    <property type="entry name" value="CARBOXYLASE:PYRUVATE/ACETYL-COA/PROPIONYL-COA CARBOXYLASE"/>
    <property type="match status" value="1"/>
</dbReference>
<keyword evidence="4 8" id="KW-0547">Nucleotide-binding</keyword>
<keyword evidence="3" id="KW-0436">Ligase</keyword>
<dbReference type="InterPro" id="IPR001882">
    <property type="entry name" value="Biotin_BS"/>
</dbReference>
<dbReference type="Gene3D" id="3.30.470.20">
    <property type="entry name" value="ATP-grasp fold, B domain"/>
    <property type="match status" value="1"/>
</dbReference>
<dbReference type="EMBL" id="JBIMSO010000067">
    <property type="protein sequence ID" value="MFH5210901.1"/>
    <property type="molecule type" value="Genomic_DNA"/>
</dbReference>
<feature type="domain" description="ATP-grasp" evidence="11">
    <location>
        <begin position="127"/>
        <end position="323"/>
    </location>
</feature>
<feature type="region of interest" description="Disordered" evidence="9">
    <location>
        <begin position="503"/>
        <end position="532"/>
    </location>
</feature>
<dbReference type="Pfam" id="PF00289">
    <property type="entry name" value="Biotin_carb_N"/>
    <property type="match status" value="1"/>
</dbReference>
<dbReference type="PROSITE" id="PS50979">
    <property type="entry name" value="BC"/>
    <property type="match status" value="1"/>
</dbReference>
<dbReference type="SUPFAM" id="SSF51230">
    <property type="entry name" value="Single hybrid motif"/>
    <property type="match status" value="1"/>
</dbReference>
<dbReference type="CDD" id="cd06850">
    <property type="entry name" value="biotinyl_domain"/>
    <property type="match status" value="1"/>
</dbReference>
<dbReference type="RefSeq" id="WP_395116985.1">
    <property type="nucleotide sequence ID" value="NZ_JBIMSO010000067.1"/>
</dbReference>
<comment type="catalytic activity">
    <reaction evidence="7">
        <text>N(6)-biotinyl-L-lysyl-[protein] + hydrogencarbonate + ATP = N(6)-carboxybiotinyl-L-lysyl-[protein] + ADP + phosphate + H(+)</text>
        <dbReference type="Rhea" id="RHEA:13501"/>
        <dbReference type="Rhea" id="RHEA-COMP:10505"/>
        <dbReference type="Rhea" id="RHEA-COMP:10506"/>
        <dbReference type="ChEBI" id="CHEBI:15378"/>
        <dbReference type="ChEBI" id="CHEBI:17544"/>
        <dbReference type="ChEBI" id="CHEBI:30616"/>
        <dbReference type="ChEBI" id="CHEBI:43474"/>
        <dbReference type="ChEBI" id="CHEBI:83144"/>
        <dbReference type="ChEBI" id="CHEBI:83145"/>
        <dbReference type="ChEBI" id="CHEBI:456216"/>
        <dbReference type="EC" id="6.3.4.14"/>
    </reaction>
    <physiologicalReaction direction="left-to-right" evidence="7">
        <dbReference type="Rhea" id="RHEA:13502"/>
    </physiologicalReaction>
</comment>
<evidence type="ECO:0000313" key="13">
    <source>
        <dbReference type="EMBL" id="MFH5210901.1"/>
    </source>
</evidence>
<dbReference type="Gene3D" id="2.40.50.100">
    <property type="match status" value="1"/>
</dbReference>
<evidence type="ECO:0000256" key="9">
    <source>
        <dbReference type="SAM" id="MobiDB-lite"/>
    </source>
</evidence>
<comment type="caution">
    <text evidence="13">The sequence shown here is derived from an EMBL/GenBank/DDBJ whole genome shotgun (WGS) entry which is preliminary data.</text>
</comment>
<dbReference type="PROSITE" id="PS00866">
    <property type="entry name" value="CPSASE_1"/>
    <property type="match status" value="1"/>
</dbReference>
<dbReference type="PANTHER" id="PTHR18866:SF33">
    <property type="entry name" value="METHYLCROTONOYL-COA CARBOXYLASE SUBUNIT ALPHA, MITOCHONDRIAL-RELATED"/>
    <property type="match status" value="1"/>
</dbReference>
<gene>
    <name evidence="13" type="ORF">ACHIPZ_22230</name>
</gene>
<dbReference type="InterPro" id="IPR011764">
    <property type="entry name" value="Biotin_carboxylation_dom"/>
</dbReference>
<accession>A0ABW7JV72</accession>
<evidence type="ECO:0000256" key="5">
    <source>
        <dbReference type="ARBA" id="ARBA00022840"/>
    </source>
</evidence>
<evidence type="ECO:0000256" key="4">
    <source>
        <dbReference type="ARBA" id="ARBA00022741"/>
    </source>
</evidence>
<dbReference type="Gene3D" id="3.40.50.20">
    <property type="match status" value="1"/>
</dbReference>
<dbReference type="SMART" id="SM00878">
    <property type="entry name" value="Biotin_carb_C"/>
    <property type="match status" value="1"/>
</dbReference>
<proteinExistence type="predicted"/>
<evidence type="ECO:0000256" key="6">
    <source>
        <dbReference type="ARBA" id="ARBA00023267"/>
    </source>
</evidence>
<dbReference type="InterPro" id="IPR016185">
    <property type="entry name" value="PreATP-grasp_dom_sf"/>
</dbReference>
<dbReference type="InterPro" id="IPR013815">
    <property type="entry name" value="ATP_grasp_subdomain_1"/>
</dbReference>
<dbReference type="Pfam" id="PF02786">
    <property type="entry name" value="CPSase_L_D2"/>
    <property type="match status" value="1"/>
</dbReference>
<organism evidence="13 14">
    <name type="scientific">Antrihabitans spumae</name>
    <dbReference type="NCBI Taxonomy" id="3373370"/>
    <lineage>
        <taxon>Bacteria</taxon>
        <taxon>Bacillati</taxon>
        <taxon>Actinomycetota</taxon>
        <taxon>Actinomycetes</taxon>
        <taxon>Mycobacteriales</taxon>
        <taxon>Nocardiaceae</taxon>
        <taxon>Antrihabitans</taxon>
    </lineage>
</organism>
<evidence type="ECO:0000259" key="11">
    <source>
        <dbReference type="PROSITE" id="PS50975"/>
    </source>
</evidence>
<dbReference type="EC" id="6.3.4.14" evidence="2"/>
<evidence type="ECO:0000256" key="8">
    <source>
        <dbReference type="PROSITE-ProRule" id="PRU00409"/>
    </source>
</evidence>
<protein>
    <recommendedName>
        <fullName evidence="2">biotin carboxylase</fullName>
        <ecNumber evidence="2">6.3.4.14</ecNumber>
    </recommendedName>
</protein>
<evidence type="ECO:0000256" key="3">
    <source>
        <dbReference type="ARBA" id="ARBA00022598"/>
    </source>
</evidence>
<dbReference type="SUPFAM" id="SSF51246">
    <property type="entry name" value="Rudiment single hybrid motif"/>
    <property type="match status" value="1"/>
</dbReference>
<dbReference type="InterPro" id="IPR011761">
    <property type="entry name" value="ATP-grasp"/>
</dbReference>
<evidence type="ECO:0000256" key="1">
    <source>
        <dbReference type="ARBA" id="ARBA00001953"/>
    </source>
</evidence>
<dbReference type="Proteomes" id="UP001609175">
    <property type="component" value="Unassembled WGS sequence"/>
</dbReference>
<feature type="domain" description="Biotin carboxylation" evidence="12">
    <location>
        <begin position="8"/>
        <end position="451"/>
    </location>
</feature>
<evidence type="ECO:0000256" key="2">
    <source>
        <dbReference type="ARBA" id="ARBA00013263"/>
    </source>
</evidence>
<evidence type="ECO:0000259" key="12">
    <source>
        <dbReference type="PROSITE" id="PS50979"/>
    </source>
</evidence>
<dbReference type="Pfam" id="PF02785">
    <property type="entry name" value="Biotin_carb_C"/>
    <property type="match status" value="1"/>
</dbReference>
<dbReference type="PROSITE" id="PS50968">
    <property type="entry name" value="BIOTINYL_LIPOYL"/>
    <property type="match status" value="1"/>
</dbReference>
<feature type="compositionally biased region" description="Basic residues" evidence="9">
    <location>
        <begin position="511"/>
        <end position="521"/>
    </location>
</feature>
<keyword evidence="5 8" id="KW-0067">ATP-binding</keyword>
<comment type="cofactor">
    <cofactor evidence="1">
        <name>biotin</name>
        <dbReference type="ChEBI" id="CHEBI:57586"/>
    </cofactor>
</comment>
<name>A0ABW7JV72_9NOCA</name>
<dbReference type="Pfam" id="PF00364">
    <property type="entry name" value="Biotin_lipoyl"/>
    <property type="match status" value="1"/>
</dbReference>
<dbReference type="InterPro" id="IPR050856">
    <property type="entry name" value="Biotin_carboxylase_complex"/>
</dbReference>
<reference evidence="13 14" key="1">
    <citation type="submission" date="2024-10" db="EMBL/GenBank/DDBJ databases">
        <authorList>
            <person name="Riesco R."/>
        </authorList>
    </citation>
    <scope>NUCLEOTIDE SEQUENCE [LARGE SCALE GENOMIC DNA]</scope>
    <source>
        <strain evidence="13 14">NCIMB 15449</strain>
    </source>
</reference>
<dbReference type="SUPFAM" id="SSF56059">
    <property type="entry name" value="Glutathione synthetase ATP-binding domain-like"/>
    <property type="match status" value="1"/>
</dbReference>
<dbReference type="InterPro" id="IPR011053">
    <property type="entry name" value="Single_hybrid_motif"/>
</dbReference>
<feature type="domain" description="Lipoyl-binding" evidence="10">
    <location>
        <begin position="521"/>
        <end position="599"/>
    </location>
</feature>
<dbReference type="PROSITE" id="PS00867">
    <property type="entry name" value="CPSASE_2"/>
    <property type="match status" value="1"/>
</dbReference>
<dbReference type="InterPro" id="IPR005481">
    <property type="entry name" value="BC-like_N"/>
</dbReference>
<evidence type="ECO:0000259" key="10">
    <source>
        <dbReference type="PROSITE" id="PS50968"/>
    </source>
</evidence>
<dbReference type="InterPro" id="IPR005482">
    <property type="entry name" value="Biotin_COase_C"/>
</dbReference>